<gene>
    <name evidence="1" type="ORF">RHMOL_Rhmol04G0289400</name>
</gene>
<evidence type="ECO:0000313" key="1">
    <source>
        <dbReference type="EMBL" id="KAI8560871.1"/>
    </source>
</evidence>
<organism evidence="1 2">
    <name type="scientific">Rhododendron molle</name>
    <name type="common">Chinese azalea</name>
    <name type="synonym">Azalea mollis</name>
    <dbReference type="NCBI Taxonomy" id="49168"/>
    <lineage>
        <taxon>Eukaryota</taxon>
        <taxon>Viridiplantae</taxon>
        <taxon>Streptophyta</taxon>
        <taxon>Embryophyta</taxon>
        <taxon>Tracheophyta</taxon>
        <taxon>Spermatophyta</taxon>
        <taxon>Magnoliopsida</taxon>
        <taxon>eudicotyledons</taxon>
        <taxon>Gunneridae</taxon>
        <taxon>Pentapetalae</taxon>
        <taxon>asterids</taxon>
        <taxon>Ericales</taxon>
        <taxon>Ericaceae</taxon>
        <taxon>Ericoideae</taxon>
        <taxon>Rhodoreae</taxon>
        <taxon>Rhododendron</taxon>
    </lineage>
</organism>
<dbReference type="Proteomes" id="UP001062846">
    <property type="component" value="Chromosome 4"/>
</dbReference>
<reference evidence="1" key="1">
    <citation type="submission" date="2022-02" db="EMBL/GenBank/DDBJ databases">
        <title>Plant Genome Project.</title>
        <authorList>
            <person name="Zhang R.-G."/>
        </authorList>
    </citation>
    <scope>NUCLEOTIDE SEQUENCE</scope>
    <source>
        <strain evidence="1">AT1</strain>
    </source>
</reference>
<accession>A0ACC0P6R8</accession>
<dbReference type="EMBL" id="CM046391">
    <property type="protein sequence ID" value="KAI8560871.1"/>
    <property type="molecule type" value="Genomic_DNA"/>
</dbReference>
<protein>
    <submittedName>
        <fullName evidence="1">Uncharacterized protein</fullName>
    </submittedName>
</protein>
<evidence type="ECO:0000313" key="2">
    <source>
        <dbReference type="Proteomes" id="UP001062846"/>
    </source>
</evidence>
<comment type="caution">
    <text evidence="1">The sequence shown here is derived from an EMBL/GenBank/DDBJ whole genome shotgun (WGS) entry which is preliminary data.</text>
</comment>
<proteinExistence type="predicted"/>
<name>A0ACC0P6R8_RHOML</name>
<sequence>MQSAEQQSIPAITEQNRGTTDSQSIAEQSSPSVPEEQQHNRSASLVFYIVGLTTGPMEFSGMLSWTKQHRGASPMVDTIFKLSLATTMYWLWRERNGRVFHNLCRVCSSCFIRDCFETVGLLVDYFEDGWIAMQPHSAMLIGTGISHYQETCLSAQQEVIDPHGRNVRGFYGDFYVEKP</sequence>
<keyword evidence="2" id="KW-1185">Reference proteome</keyword>